<evidence type="ECO:0000313" key="2">
    <source>
        <dbReference type="WBParaSite" id="JU765_v2.g1977.t1"/>
    </source>
</evidence>
<evidence type="ECO:0000313" key="1">
    <source>
        <dbReference type="Proteomes" id="UP000887576"/>
    </source>
</evidence>
<sequence>MRWNQFSDDCGVLFAVTFRREDFALHPDSCRGDTFLLARHGNHPSQQFDDAIDWQVFVVYDDHGHPQRSCHRYCSQFAFSNTDHASNVENDQIHFSAMVAKVALHETGHRCQRGVLQTSQNKASTGKSVFELSRTPSFEGNQPSCDERAGSEVLQFSANSQGV</sequence>
<protein>
    <submittedName>
        <fullName evidence="2">Uncharacterized protein</fullName>
    </submittedName>
</protein>
<name>A0AC34QVY2_9BILA</name>
<organism evidence="1 2">
    <name type="scientific">Panagrolaimus sp. JU765</name>
    <dbReference type="NCBI Taxonomy" id="591449"/>
    <lineage>
        <taxon>Eukaryota</taxon>
        <taxon>Metazoa</taxon>
        <taxon>Ecdysozoa</taxon>
        <taxon>Nematoda</taxon>
        <taxon>Chromadorea</taxon>
        <taxon>Rhabditida</taxon>
        <taxon>Tylenchina</taxon>
        <taxon>Panagrolaimomorpha</taxon>
        <taxon>Panagrolaimoidea</taxon>
        <taxon>Panagrolaimidae</taxon>
        <taxon>Panagrolaimus</taxon>
    </lineage>
</organism>
<dbReference type="Proteomes" id="UP000887576">
    <property type="component" value="Unplaced"/>
</dbReference>
<accession>A0AC34QVY2</accession>
<reference evidence="2" key="1">
    <citation type="submission" date="2022-11" db="UniProtKB">
        <authorList>
            <consortium name="WormBaseParasite"/>
        </authorList>
    </citation>
    <scope>IDENTIFICATION</scope>
</reference>
<dbReference type="WBParaSite" id="JU765_v2.g1977.t1">
    <property type="protein sequence ID" value="JU765_v2.g1977.t1"/>
    <property type="gene ID" value="JU765_v2.g1977"/>
</dbReference>
<proteinExistence type="predicted"/>